<comment type="caution">
    <text evidence="3">The sequence shown here is derived from an EMBL/GenBank/DDBJ whole genome shotgun (WGS) entry which is preliminary data.</text>
</comment>
<accession>A0A3S0L5T6</accession>
<dbReference type="AlphaFoldDB" id="A0A3S0L5T6"/>
<protein>
    <recommendedName>
        <fullName evidence="2">Pilus assembly protein E-set like domain-containing protein</fullName>
    </recommendedName>
</protein>
<feature type="signal peptide" evidence="1">
    <location>
        <begin position="1"/>
        <end position="21"/>
    </location>
</feature>
<keyword evidence="1" id="KW-0732">Signal</keyword>
<organism evidence="3 4">
    <name type="scientific">Shewanella atlantica</name>
    <dbReference type="NCBI Taxonomy" id="271099"/>
    <lineage>
        <taxon>Bacteria</taxon>
        <taxon>Pseudomonadati</taxon>
        <taxon>Pseudomonadota</taxon>
        <taxon>Gammaproteobacteria</taxon>
        <taxon>Alteromonadales</taxon>
        <taxon>Shewanellaceae</taxon>
        <taxon>Shewanella</taxon>
    </lineage>
</organism>
<feature type="chain" id="PRO_5018685540" description="Pilus assembly protein E-set like domain-containing protein" evidence="1">
    <location>
        <begin position="22"/>
        <end position="913"/>
    </location>
</feature>
<dbReference type="RefSeq" id="WP_126507794.1">
    <property type="nucleotide sequence ID" value="NZ_RXNV01000015.1"/>
</dbReference>
<sequence>MNHFKRTVATCTLLASPLCLAAIHPDEFSDFFIETPKKISVFIAGDVDTQFINALANYESVRLEQDEASFESLRFFLQNRQLSPTTVEKVLNDIQAGVSTNEQCEGKLTQCILTPSGEEVLYVFDFDNRLLRLFVAPGLLLNDASERDFQPAVSEKNAVINWTDLYLYTDFDGGEQFTWNNDTTIGLPYGHISLDTQYGSETQDFDAYEAFYDLEVGANRLVAGKSRYNLSFNATDFFNRSASLGFDSGVYVGSSYNLVKGGSGELQRLYFYMPQNGQIEVYRGDKLVLTKVVNEGKQYISYSELPRGAYDIRLQGKVGGKVVLNETKQIVNNNQFQLPAGSFDYLAGVVELEDTQVNENGYSDYNRTVARGSVAYRANDAILLGGSATGNTDDHYLQVGGSYYSERFSLEVTAGEFSSNDSFLSGRFTLAPFYIDYRRFKEESSNDRYRLANHLYGVNGYEELSLGLSGKIFGGQGYVSWNYYGNDTTDYFTPAPEVPTLYARDLKQSTHASWSTNMLSGTLTLYGDSQQKFNDKREFTLGATFSIPFGEHVSGQFSMETDEHGLNNNLNYLTWEDKFNNWSTNVTGGKNIMRDGDNRLDVSGTVMGNNDYINSNGYAYISDQNNQYFSGNITNTQVITSDGVAFTNERSPSFVNVNVTTDADEELLPLLSVSQLANGRSVSRKPLKGEDTLIKVREYNDIHLMINDGGENVEVFNGSHMSFSHPGSVYELSADIVSLKSQLVVLDQILTEPVERVQCVGKGCISVEPITPGVFRVNYREDEPYRLVSNRGLCVYEPFGQVKYAHGYCLPGIDSNLEEGTWQYRTAKANGRQNDELIFYIGTFIKGGETDTIIDNLTKNNITHKAVSVEDNVYLYVFEEHLFTPEQRRLLEELDAYVMLKDNEVDLLTLHDQ</sequence>
<evidence type="ECO:0000259" key="2">
    <source>
        <dbReference type="Pfam" id="PF16967"/>
    </source>
</evidence>
<dbReference type="OrthoDB" id="5869242at2"/>
<keyword evidence="4" id="KW-1185">Reference proteome</keyword>
<gene>
    <name evidence="3" type="ORF">EKG39_20120</name>
</gene>
<feature type="domain" description="Pilus assembly protein E-set like" evidence="2">
    <location>
        <begin position="267"/>
        <end position="332"/>
    </location>
</feature>
<evidence type="ECO:0000313" key="3">
    <source>
        <dbReference type="EMBL" id="RTR27709.1"/>
    </source>
</evidence>
<dbReference type="Proteomes" id="UP000282060">
    <property type="component" value="Unassembled WGS sequence"/>
</dbReference>
<dbReference type="EMBL" id="RXNV01000015">
    <property type="protein sequence ID" value="RTR27709.1"/>
    <property type="molecule type" value="Genomic_DNA"/>
</dbReference>
<reference evidence="3 4" key="1">
    <citation type="submission" date="2018-12" db="EMBL/GenBank/DDBJ databases">
        <authorList>
            <person name="Yu L."/>
        </authorList>
    </citation>
    <scope>NUCLEOTIDE SEQUENCE [LARGE SCALE GENOMIC DNA]</scope>
    <source>
        <strain evidence="3 4">HAW-EB5</strain>
    </source>
</reference>
<dbReference type="Pfam" id="PF16967">
    <property type="entry name" value="TcfC"/>
    <property type="match status" value="1"/>
</dbReference>
<dbReference type="InterPro" id="IPR032636">
    <property type="entry name" value="Pilus_assem_E-set-like_dom"/>
</dbReference>
<evidence type="ECO:0000256" key="1">
    <source>
        <dbReference type="SAM" id="SignalP"/>
    </source>
</evidence>
<evidence type="ECO:0000313" key="4">
    <source>
        <dbReference type="Proteomes" id="UP000282060"/>
    </source>
</evidence>
<proteinExistence type="predicted"/>
<name>A0A3S0L5T6_9GAMM</name>